<evidence type="ECO:0000313" key="12">
    <source>
        <dbReference type="Proteomes" id="UP000552045"/>
    </source>
</evidence>
<evidence type="ECO:0000313" key="11">
    <source>
        <dbReference type="EMBL" id="NYD52998.1"/>
    </source>
</evidence>
<dbReference type="InterPro" id="IPR000086">
    <property type="entry name" value="NUDIX_hydrolase_dom"/>
</dbReference>
<organism evidence="11 12">
    <name type="scientific">Microbacterium pseudoresistens</name>
    <dbReference type="NCBI Taxonomy" id="640634"/>
    <lineage>
        <taxon>Bacteria</taxon>
        <taxon>Bacillati</taxon>
        <taxon>Actinomycetota</taxon>
        <taxon>Actinomycetes</taxon>
        <taxon>Micrococcales</taxon>
        <taxon>Microbacteriaceae</taxon>
        <taxon>Microbacterium</taxon>
    </lineage>
</organism>
<evidence type="ECO:0000256" key="5">
    <source>
        <dbReference type="ARBA" id="ARBA00022723"/>
    </source>
</evidence>
<comment type="catalytic activity">
    <reaction evidence="9">
        <text>a 5'-end NAD(+)-phospho-ribonucleoside in mRNA + H2O = a 5'-end phospho-adenosine-phospho-ribonucleoside in mRNA + beta-nicotinamide D-ribonucleotide + 2 H(+)</text>
        <dbReference type="Rhea" id="RHEA:60876"/>
        <dbReference type="Rhea" id="RHEA-COMP:15698"/>
        <dbReference type="Rhea" id="RHEA-COMP:15719"/>
        <dbReference type="ChEBI" id="CHEBI:14649"/>
        <dbReference type="ChEBI" id="CHEBI:15377"/>
        <dbReference type="ChEBI" id="CHEBI:15378"/>
        <dbReference type="ChEBI" id="CHEBI:144029"/>
        <dbReference type="ChEBI" id="CHEBI:144051"/>
    </reaction>
    <physiologicalReaction direction="left-to-right" evidence="9">
        <dbReference type="Rhea" id="RHEA:60877"/>
    </physiologicalReaction>
</comment>
<comment type="caution">
    <text evidence="11">The sequence shown here is derived from an EMBL/GenBank/DDBJ whole genome shotgun (WGS) entry which is preliminary data.</text>
</comment>
<sequence>MITMEGLLDRAGADRDAPGILERLLADDTTRVLVVHARRAAVRHDGLALLAPTEVPALESAQWALLGRRVDGSALVLAVLPAESDTSWHPEWGGVRERASALAADEVEILLTGIALADWLEGASFCSACGSTTTLRQAGWSRRCDGCGTDLFPRTDPAVIVAVESADGERLLLGANATWKGAMYSCFAGFVEAGESLETTVHREIAEESGVRLRDVRYRSSQPWPFPHSLMVGFRATAVDETAAHGDGEEIVDVRWLTRAEIASSLRGDGPVGLPGSASIARALIIDWLGDAESGSEDGGARE</sequence>
<dbReference type="GO" id="GO:0046872">
    <property type="term" value="F:metal ion binding"/>
    <property type="evidence" value="ECO:0007669"/>
    <property type="project" value="UniProtKB-KW"/>
</dbReference>
<evidence type="ECO:0000256" key="3">
    <source>
        <dbReference type="ARBA" id="ARBA00009595"/>
    </source>
</evidence>
<comment type="cofactor">
    <cofactor evidence="2">
        <name>Zn(2+)</name>
        <dbReference type="ChEBI" id="CHEBI:29105"/>
    </cofactor>
</comment>
<evidence type="ECO:0000256" key="1">
    <source>
        <dbReference type="ARBA" id="ARBA00001946"/>
    </source>
</evidence>
<accession>A0A7Y9ESA1</accession>
<evidence type="ECO:0000256" key="6">
    <source>
        <dbReference type="ARBA" id="ARBA00022801"/>
    </source>
</evidence>
<evidence type="ECO:0000256" key="2">
    <source>
        <dbReference type="ARBA" id="ARBA00001947"/>
    </source>
</evidence>
<comment type="similarity">
    <text evidence="3">Belongs to the Nudix hydrolase family. NudC subfamily.</text>
</comment>
<keyword evidence="7" id="KW-0460">Magnesium</keyword>
<name>A0A7Y9ESA1_9MICO</name>
<gene>
    <name evidence="11" type="ORF">BKA02_000053</name>
</gene>
<dbReference type="EMBL" id="JACCBH010000001">
    <property type="protein sequence ID" value="NYD52998.1"/>
    <property type="molecule type" value="Genomic_DNA"/>
</dbReference>
<dbReference type="InterPro" id="IPR049734">
    <property type="entry name" value="NudC-like_C"/>
</dbReference>
<dbReference type="GO" id="GO:0019677">
    <property type="term" value="P:NAD+ catabolic process"/>
    <property type="evidence" value="ECO:0007669"/>
    <property type="project" value="TreeGrafter"/>
</dbReference>
<dbReference type="AlphaFoldDB" id="A0A7Y9ESA1"/>
<dbReference type="Proteomes" id="UP000552045">
    <property type="component" value="Unassembled WGS sequence"/>
</dbReference>
<dbReference type="EC" id="3.6.1.22" evidence="4"/>
<evidence type="ECO:0000256" key="9">
    <source>
        <dbReference type="ARBA" id="ARBA00023679"/>
    </source>
</evidence>
<keyword evidence="5" id="KW-0479">Metal-binding</keyword>
<dbReference type="Gene3D" id="3.90.79.20">
    <property type="match status" value="1"/>
</dbReference>
<evidence type="ECO:0000256" key="7">
    <source>
        <dbReference type="ARBA" id="ARBA00022842"/>
    </source>
</evidence>
<dbReference type="InterPro" id="IPR050241">
    <property type="entry name" value="NAD-cap_RNA_hydrolase_NudC"/>
</dbReference>
<dbReference type="GO" id="GO:0006742">
    <property type="term" value="P:NADP+ catabolic process"/>
    <property type="evidence" value="ECO:0007669"/>
    <property type="project" value="TreeGrafter"/>
</dbReference>
<proteinExistence type="inferred from homology"/>
<dbReference type="NCBIfam" id="NF001299">
    <property type="entry name" value="PRK00241.1"/>
    <property type="match status" value="1"/>
</dbReference>
<feature type="domain" description="Nudix hydrolase" evidence="10">
    <location>
        <begin position="153"/>
        <end position="281"/>
    </location>
</feature>
<dbReference type="GO" id="GO:0005829">
    <property type="term" value="C:cytosol"/>
    <property type="evidence" value="ECO:0007669"/>
    <property type="project" value="TreeGrafter"/>
</dbReference>
<dbReference type="InterPro" id="IPR020084">
    <property type="entry name" value="NUDIX_hydrolase_CS"/>
</dbReference>
<dbReference type="PANTHER" id="PTHR42904">
    <property type="entry name" value="NUDIX HYDROLASE, NUDC SUBFAMILY"/>
    <property type="match status" value="1"/>
</dbReference>
<dbReference type="CDD" id="cd03429">
    <property type="entry name" value="NUDIX_NADH_pyrophosphatase_Nudt13"/>
    <property type="match status" value="1"/>
</dbReference>
<keyword evidence="6 11" id="KW-0378">Hydrolase</keyword>
<dbReference type="GO" id="GO:0035529">
    <property type="term" value="F:NADH pyrophosphatase activity"/>
    <property type="evidence" value="ECO:0007669"/>
    <property type="project" value="TreeGrafter"/>
</dbReference>
<evidence type="ECO:0000256" key="8">
    <source>
        <dbReference type="ARBA" id="ARBA00023027"/>
    </source>
</evidence>
<evidence type="ECO:0000259" key="10">
    <source>
        <dbReference type="PROSITE" id="PS51462"/>
    </source>
</evidence>
<dbReference type="Pfam" id="PF09297">
    <property type="entry name" value="Zn_ribbon_NUD"/>
    <property type="match status" value="1"/>
</dbReference>
<keyword evidence="8" id="KW-0520">NAD</keyword>
<dbReference type="InterPro" id="IPR015376">
    <property type="entry name" value="Znr_NADH_PPase"/>
</dbReference>
<evidence type="ECO:0000256" key="4">
    <source>
        <dbReference type="ARBA" id="ARBA00012381"/>
    </source>
</evidence>
<dbReference type="SUPFAM" id="SSF55811">
    <property type="entry name" value="Nudix"/>
    <property type="match status" value="1"/>
</dbReference>
<dbReference type="Pfam" id="PF00293">
    <property type="entry name" value="NUDIX"/>
    <property type="match status" value="1"/>
</dbReference>
<protein>
    <recommendedName>
        <fullName evidence="4">NAD(+) diphosphatase</fullName>
        <ecNumber evidence="4">3.6.1.22</ecNumber>
    </recommendedName>
</protein>
<reference evidence="11 12" key="1">
    <citation type="submission" date="2020-07" db="EMBL/GenBank/DDBJ databases">
        <title>Sequencing the genomes of 1000 actinobacteria strains.</title>
        <authorList>
            <person name="Klenk H.-P."/>
        </authorList>
    </citation>
    <scope>NUCLEOTIDE SEQUENCE [LARGE SCALE GENOMIC DNA]</scope>
    <source>
        <strain evidence="11 12">DSM 22185</strain>
    </source>
</reference>
<comment type="cofactor">
    <cofactor evidence="1">
        <name>Mg(2+)</name>
        <dbReference type="ChEBI" id="CHEBI:18420"/>
    </cofactor>
</comment>
<dbReference type="PROSITE" id="PS00893">
    <property type="entry name" value="NUDIX_BOX"/>
    <property type="match status" value="1"/>
</dbReference>
<dbReference type="InterPro" id="IPR015797">
    <property type="entry name" value="NUDIX_hydrolase-like_dom_sf"/>
</dbReference>
<dbReference type="PANTHER" id="PTHR42904:SF6">
    <property type="entry name" value="NAD-CAPPED RNA HYDROLASE NUDT12"/>
    <property type="match status" value="1"/>
</dbReference>
<dbReference type="RefSeq" id="WP_179430189.1">
    <property type="nucleotide sequence ID" value="NZ_BAABLC010000003.1"/>
</dbReference>
<keyword evidence="12" id="KW-1185">Reference proteome</keyword>
<dbReference type="Gene3D" id="3.90.79.10">
    <property type="entry name" value="Nucleoside Triphosphate Pyrophosphohydrolase"/>
    <property type="match status" value="1"/>
</dbReference>
<dbReference type="PROSITE" id="PS51462">
    <property type="entry name" value="NUDIX"/>
    <property type="match status" value="1"/>
</dbReference>